<dbReference type="PANTHER" id="PTHR12663:SF0">
    <property type="entry name" value="PRECOCIOUS DISSOCIATION OF SISTERS 5, ISOFORM A"/>
    <property type="match status" value="1"/>
</dbReference>
<dbReference type="AlphaFoldDB" id="A0AA38G0D4"/>
<organism evidence="3 4">
    <name type="scientific">Taxus chinensis</name>
    <name type="common">Chinese yew</name>
    <name type="synonym">Taxus wallichiana var. chinensis</name>
    <dbReference type="NCBI Taxonomy" id="29808"/>
    <lineage>
        <taxon>Eukaryota</taxon>
        <taxon>Viridiplantae</taxon>
        <taxon>Streptophyta</taxon>
        <taxon>Embryophyta</taxon>
        <taxon>Tracheophyta</taxon>
        <taxon>Spermatophyta</taxon>
        <taxon>Pinopsida</taxon>
        <taxon>Pinidae</taxon>
        <taxon>Conifers II</taxon>
        <taxon>Cupressales</taxon>
        <taxon>Taxaceae</taxon>
        <taxon>Taxus</taxon>
    </lineage>
</organism>
<dbReference type="GO" id="GO:0005634">
    <property type="term" value="C:nucleus"/>
    <property type="evidence" value="ECO:0007669"/>
    <property type="project" value="UniProtKB-SubCell"/>
</dbReference>
<sequence>MVLDLGLKLYSAGQNLELHQPKDVLLSSLREVENCLSVVDQSDSEIFLWAMKPSMTSLVRSELMRYLDKYVRLTVTSCVILITGITAPKHPFNSNIMKEIFQLIVESFQGLDDIRSPFAKRVTILKIVAKIKACVIMLDLDCEDLILKMFQHFVDTTSENHAKNVIISILTIMTLTLNESDDISQQLLSILLAGLRQEQNISPAAQVLVTNVVKQCEEKLRPHLTVEHEEEESSKSEISEVVKEPEIENKDHSEHACEEVVFQNDSMERYVLEENADFCIDSNNNSLSLHDSGFHEGDWKKQLWVTDENEVQVLT</sequence>
<name>A0AA38G0D4_TAXCH</name>
<comment type="caution">
    <text evidence="3">The sequence shown here is derived from an EMBL/GenBank/DDBJ whole genome shotgun (WGS) entry which is preliminary data.</text>
</comment>
<protein>
    <submittedName>
        <fullName evidence="3">Uncharacterized protein</fullName>
    </submittedName>
</protein>
<comment type="subcellular location">
    <subcellularLocation>
        <location evidence="1">Nucleus</location>
    </subcellularLocation>
</comment>
<dbReference type="PANTHER" id="PTHR12663">
    <property type="entry name" value="ANDROGEN INDUCED INHIBITOR OF PROLIFERATION AS3 / PDS5-RELATED"/>
    <property type="match status" value="1"/>
</dbReference>
<feature type="non-terminal residue" evidence="3">
    <location>
        <position position="315"/>
    </location>
</feature>
<dbReference type="GO" id="GO:0006281">
    <property type="term" value="P:DNA repair"/>
    <property type="evidence" value="ECO:0007669"/>
    <property type="project" value="TreeGrafter"/>
</dbReference>
<dbReference type="Proteomes" id="UP000824469">
    <property type="component" value="Unassembled WGS sequence"/>
</dbReference>
<dbReference type="EMBL" id="JAHRHJ020000006">
    <property type="protein sequence ID" value="KAH9312823.1"/>
    <property type="molecule type" value="Genomic_DNA"/>
</dbReference>
<dbReference type="GO" id="GO:0007064">
    <property type="term" value="P:mitotic sister chromatid cohesion"/>
    <property type="evidence" value="ECO:0007669"/>
    <property type="project" value="InterPro"/>
</dbReference>
<keyword evidence="4" id="KW-1185">Reference proteome</keyword>
<evidence type="ECO:0000313" key="4">
    <source>
        <dbReference type="Proteomes" id="UP000824469"/>
    </source>
</evidence>
<dbReference type="GO" id="GO:0000785">
    <property type="term" value="C:chromatin"/>
    <property type="evidence" value="ECO:0007669"/>
    <property type="project" value="TreeGrafter"/>
</dbReference>
<evidence type="ECO:0000313" key="3">
    <source>
        <dbReference type="EMBL" id="KAH9312823.1"/>
    </source>
</evidence>
<gene>
    <name evidence="3" type="ORF">KI387_027858</name>
</gene>
<accession>A0AA38G0D4</accession>
<reference evidence="3 4" key="1">
    <citation type="journal article" date="2021" name="Nat. Plants">
        <title>The Taxus genome provides insights into paclitaxel biosynthesis.</title>
        <authorList>
            <person name="Xiong X."/>
            <person name="Gou J."/>
            <person name="Liao Q."/>
            <person name="Li Y."/>
            <person name="Zhou Q."/>
            <person name="Bi G."/>
            <person name="Li C."/>
            <person name="Du R."/>
            <person name="Wang X."/>
            <person name="Sun T."/>
            <person name="Guo L."/>
            <person name="Liang H."/>
            <person name="Lu P."/>
            <person name="Wu Y."/>
            <person name="Zhang Z."/>
            <person name="Ro D.K."/>
            <person name="Shang Y."/>
            <person name="Huang S."/>
            <person name="Yan J."/>
        </authorList>
    </citation>
    <scope>NUCLEOTIDE SEQUENCE [LARGE SCALE GENOMIC DNA]</scope>
    <source>
        <strain evidence="3">Ta-2019</strain>
    </source>
</reference>
<dbReference type="OMA" id="GKEMMAT"/>
<dbReference type="Pfam" id="PF20168">
    <property type="entry name" value="PDS5"/>
    <property type="match status" value="1"/>
</dbReference>
<proteinExistence type="predicted"/>
<dbReference type="InterPro" id="IPR039776">
    <property type="entry name" value="Pds5"/>
</dbReference>
<evidence type="ECO:0000256" key="1">
    <source>
        <dbReference type="ARBA" id="ARBA00004123"/>
    </source>
</evidence>
<evidence type="ECO:0000256" key="2">
    <source>
        <dbReference type="ARBA" id="ARBA00023242"/>
    </source>
</evidence>
<keyword evidence="2" id="KW-0539">Nucleus</keyword>